<reference evidence="1" key="2">
    <citation type="submission" date="2020-11" db="EMBL/GenBank/DDBJ databases">
        <authorList>
            <person name="McCartney M.A."/>
            <person name="Auch B."/>
            <person name="Kono T."/>
            <person name="Mallez S."/>
            <person name="Becker A."/>
            <person name="Gohl D.M."/>
            <person name="Silverstein K.A.T."/>
            <person name="Koren S."/>
            <person name="Bechman K.B."/>
            <person name="Herman A."/>
            <person name="Abrahante J.E."/>
            <person name="Garbe J."/>
        </authorList>
    </citation>
    <scope>NUCLEOTIDE SEQUENCE</scope>
    <source>
        <strain evidence="1">Duluth1</strain>
        <tissue evidence="1">Whole animal</tissue>
    </source>
</reference>
<proteinExistence type="predicted"/>
<dbReference type="AlphaFoldDB" id="A0A9D4QNJ4"/>
<protein>
    <submittedName>
        <fullName evidence="1">Uncharacterized protein</fullName>
    </submittedName>
</protein>
<organism evidence="1 2">
    <name type="scientific">Dreissena polymorpha</name>
    <name type="common">Zebra mussel</name>
    <name type="synonym">Mytilus polymorpha</name>
    <dbReference type="NCBI Taxonomy" id="45954"/>
    <lineage>
        <taxon>Eukaryota</taxon>
        <taxon>Metazoa</taxon>
        <taxon>Spiralia</taxon>
        <taxon>Lophotrochozoa</taxon>
        <taxon>Mollusca</taxon>
        <taxon>Bivalvia</taxon>
        <taxon>Autobranchia</taxon>
        <taxon>Heteroconchia</taxon>
        <taxon>Euheterodonta</taxon>
        <taxon>Imparidentia</taxon>
        <taxon>Neoheterodontei</taxon>
        <taxon>Myida</taxon>
        <taxon>Dreissenoidea</taxon>
        <taxon>Dreissenidae</taxon>
        <taxon>Dreissena</taxon>
    </lineage>
</organism>
<gene>
    <name evidence="1" type="ORF">DPMN_110947</name>
</gene>
<evidence type="ECO:0000313" key="2">
    <source>
        <dbReference type="Proteomes" id="UP000828390"/>
    </source>
</evidence>
<name>A0A9D4QNJ4_DREPO</name>
<accession>A0A9D4QNJ4</accession>
<dbReference type="EMBL" id="JAIWYP010000004">
    <property type="protein sequence ID" value="KAH3837554.1"/>
    <property type="molecule type" value="Genomic_DNA"/>
</dbReference>
<evidence type="ECO:0000313" key="1">
    <source>
        <dbReference type="EMBL" id="KAH3837554.1"/>
    </source>
</evidence>
<sequence length="105" mass="11553">MRDDAYKPSDSQVSVGRLPSSMPWSTGLHREWCLVTCPNQTSFRRSTVARGVRMGKQVLLSCSGRTYSYCALCRKCGAVFGDTCVQGLYHAFCVSVKCSCLATVQ</sequence>
<keyword evidence="2" id="KW-1185">Reference proteome</keyword>
<reference evidence="1" key="1">
    <citation type="journal article" date="2019" name="bioRxiv">
        <title>The Genome of the Zebra Mussel, Dreissena polymorpha: A Resource for Invasive Species Research.</title>
        <authorList>
            <person name="McCartney M.A."/>
            <person name="Auch B."/>
            <person name="Kono T."/>
            <person name="Mallez S."/>
            <person name="Zhang Y."/>
            <person name="Obille A."/>
            <person name="Becker A."/>
            <person name="Abrahante J.E."/>
            <person name="Garbe J."/>
            <person name="Badalamenti J.P."/>
            <person name="Herman A."/>
            <person name="Mangelson H."/>
            <person name="Liachko I."/>
            <person name="Sullivan S."/>
            <person name="Sone E.D."/>
            <person name="Koren S."/>
            <person name="Silverstein K.A.T."/>
            <person name="Beckman K.B."/>
            <person name="Gohl D.M."/>
        </authorList>
    </citation>
    <scope>NUCLEOTIDE SEQUENCE</scope>
    <source>
        <strain evidence="1">Duluth1</strain>
        <tissue evidence="1">Whole animal</tissue>
    </source>
</reference>
<comment type="caution">
    <text evidence="1">The sequence shown here is derived from an EMBL/GenBank/DDBJ whole genome shotgun (WGS) entry which is preliminary data.</text>
</comment>
<dbReference type="Proteomes" id="UP000828390">
    <property type="component" value="Unassembled WGS sequence"/>
</dbReference>